<dbReference type="InterPro" id="IPR052892">
    <property type="entry name" value="NA-targeting_endonuclease"/>
</dbReference>
<dbReference type="Pfam" id="PF14279">
    <property type="entry name" value="HNH_5"/>
    <property type="match status" value="1"/>
</dbReference>
<dbReference type="AlphaFoldDB" id="A0AA35SRL1"/>
<feature type="domain" description="HNH nuclease" evidence="1">
    <location>
        <begin position="72"/>
        <end position="123"/>
    </location>
</feature>
<dbReference type="CDD" id="cd00085">
    <property type="entry name" value="HNHc"/>
    <property type="match status" value="1"/>
</dbReference>
<accession>A0AA35SRL1</accession>
<reference evidence="2" key="1">
    <citation type="submission" date="2023-03" db="EMBL/GenBank/DDBJ databases">
        <authorList>
            <person name="Steffen K."/>
            <person name="Cardenas P."/>
        </authorList>
    </citation>
    <scope>NUCLEOTIDE SEQUENCE</scope>
</reference>
<dbReference type="Proteomes" id="UP001174909">
    <property type="component" value="Unassembled WGS sequence"/>
</dbReference>
<dbReference type="GO" id="GO:0008270">
    <property type="term" value="F:zinc ion binding"/>
    <property type="evidence" value="ECO:0007669"/>
    <property type="project" value="InterPro"/>
</dbReference>
<evidence type="ECO:0000259" key="1">
    <source>
        <dbReference type="SMART" id="SM00507"/>
    </source>
</evidence>
<evidence type="ECO:0000313" key="3">
    <source>
        <dbReference type="Proteomes" id="UP001174909"/>
    </source>
</evidence>
<dbReference type="EMBL" id="CASHTH010002708">
    <property type="protein sequence ID" value="CAI8033962.1"/>
    <property type="molecule type" value="Genomic_DNA"/>
</dbReference>
<gene>
    <name evidence="2" type="ORF">GBAR_LOCUS19147</name>
</gene>
<dbReference type="SMART" id="SM00507">
    <property type="entry name" value="HNHc"/>
    <property type="match status" value="1"/>
</dbReference>
<name>A0AA35SRL1_GEOBA</name>
<protein>
    <recommendedName>
        <fullName evidence="1">HNH nuclease domain-containing protein</fullName>
    </recommendedName>
</protein>
<comment type="caution">
    <text evidence="2">The sequence shown here is derived from an EMBL/GenBank/DDBJ whole genome shotgun (WGS) entry which is preliminary data.</text>
</comment>
<dbReference type="Gene3D" id="1.10.30.50">
    <property type="match status" value="1"/>
</dbReference>
<keyword evidence="3" id="KW-1185">Reference proteome</keyword>
<dbReference type="GO" id="GO:0004519">
    <property type="term" value="F:endonuclease activity"/>
    <property type="evidence" value="ECO:0007669"/>
    <property type="project" value="InterPro"/>
</dbReference>
<organism evidence="2 3">
    <name type="scientific">Geodia barretti</name>
    <name type="common">Barrett's horny sponge</name>
    <dbReference type="NCBI Taxonomy" id="519541"/>
    <lineage>
        <taxon>Eukaryota</taxon>
        <taxon>Metazoa</taxon>
        <taxon>Porifera</taxon>
        <taxon>Demospongiae</taxon>
        <taxon>Heteroscleromorpha</taxon>
        <taxon>Tetractinellida</taxon>
        <taxon>Astrophorina</taxon>
        <taxon>Geodiidae</taxon>
        <taxon>Geodia</taxon>
    </lineage>
</organism>
<dbReference type="PANTHER" id="PTHR33877:SF2">
    <property type="entry name" value="OS07G0170200 PROTEIN"/>
    <property type="match status" value="1"/>
</dbReference>
<sequence>MSINNPVLVLNQNYQPLNVCNARRAIVLLGRGKAETLIDGEEHIATVSRRVPIPSVIRLIYMVKRPLVRRRLSRRAVFYRDGFRCQYCGMKSKNLTLDHIVPRSRKGAHVWENVVSACTPCNHRKAGFTPREANMRLLTTPAAPRPNPYYIFHHRQIEDEWRQFMPWME</sequence>
<dbReference type="PANTHER" id="PTHR33877">
    <property type="entry name" value="SLL1193 PROTEIN"/>
    <property type="match status" value="1"/>
</dbReference>
<dbReference type="InterPro" id="IPR003615">
    <property type="entry name" value="HNH_nuc"/>
</dbReference>
<dbReference type="GO" id="GO:0003676">
    <property type="term" value="F:nucleic acid binding"/>
    <property type="evidence" value="ECO:0007669"/>
    <property type="project" value="InterPro"/>
</dbReference>
<dbReference type="InterPro" id="IPR029471">
    <property type="entry name" value="HNH_5"/>
</dbReference>
<proteinExistence type="predicted"/>
<evidence type="ECO:0000313" key="2">
    <source>
        <dbReference type="EMBL" id="CAI8033962.1"/>
    </source>
</evidence>